<comment type="caution">
    <text evidence="2">The sequence shown here is derived from an EMBL/GenBank/DDBJ whole genome shotgun (WGS) entry which is preliminary data.</text>
</comment>
<protein>
    <submittedName>
        <fullName evidence="2">Uncharacterized protein</fullName>
    </submittedName>
</protein>
<dbReference type="InterPro" id="IPR008979">
    <property type="entry name" value="Galactose-bd-like_sf"/>
</dbReference>
<evidence type="ECO:0000256" key="1">
    <source>
        <dbReference type="SAM" id="MobiDB-lite"/>
    </source>
</evidence>
<dbReference type="Proteomes" id="UP001501444">
    <property type="component" value="Unassembled WGS sequence"/>
</dbReference>
<organism evidence="2 3">
    <name type="scientific">Dactylosporangium salmoneum</name>
    <dbReference type="NCBI Taxonomy" id="53361"/>
    <lineage>
        <taxon>Bacteria</taxon>
        <taxon>Bacillati</taxon>
        <taxon>Actinomycetota</taxon>
        <taxon>Actinomycetes</taxon>
        <taxon>Micromonosporales</taxon>
        <taxon>Micromonosporaceae</taxon>
        <taxon>Dactylosporangium</taxon>
    </lineage>
</organism>
<dbReference type="EMBL" id="BAAARV010000001">
    <property type="protein sequence ID" value="GAA2325809.1"/>
    <property type="molecule type" value="Genomic_DNA"/>
</dbReference>
<gene>
    <name evidence="2" type="ORF">GCM10010170_000240</name>
</gene>
<dbReference type="Gene3D" id="2.60.120.260">
    <property type="entry name" value="Galactose-binding domain-like"/>
    <property type="match status" value="1"/>
</dbReference>
<name>A0ABN3FAI7_9ACTN</name>
<feature type="region of interest" description="Disordered" evidence="1">
    <location>
        <begin position="33"/>
        <end position="63"/>
    </location>
</feature>
<feature type="region of interest" description="Disordered" evidence="1">
    <location>
        <begin position="75"/>
        <end position="106"/>
    </location>
</feature>
<accession>A0ABN3FAI7</accession>
<proteinExistence type="predicted"/>
<reference evidence="2 3" key="1">
    <citation type="journal article" date="2019" name="Int. J. Syst. Evol. Microbiol.">
        <title>The Global Catalogue of Microorganisms (GCM) 10K type strain sequencing project: providing services to taxonomists for standard genome sequencing and annotation.</title>
        <authorList>
            <consortium name="The Broad Institute Genomics Platform"/>
            <consortium name="The Broad Institute Genome Sequencing Center for Infectious Disease"/>
            <person name="Wu L."/>
            <person name="Ma J."/>
        </authorList>
    </citation>
    <scope>NUCLEOTIDE SEQUENCE [LARGE SCALE GENOMIC DNA]</scope>
    <source>
        <strain evidence="2 3">JCM 3272</strain>
    </source>
</reference>
<keyword evidence="3" id="KW-1185">Reference proteome</keyword>
<sequence length="106" mass="10861">MTLSASRVATAGAGLLVVLATYVALTVPPAEAASDTILSQNKPATASSAESTGLPAKNAVDGNTGTRWASAWTATAWFPRSPPTAPRTSSSPTASTRMTPRSTWTR</sequence>
<dbReference type="SUPFAM" id="SSF49785">
    <property type="entry name" value="Galactose-binding domain-like"/>
    <property type="match status" value="1"/>
</dbReference>
<evidence type="ECO:0000313" key="2">
    <source>
        <dbReference type="EMBL" id="GAA2325809.1"/>
    </source>
</evidence>
<feature type="compositionally biased region" description="Low complexity" evidence="1">
    <location>
        <begin position="86"/>
        <end position="106"/>
    </location>
</feature>
<evidence type="ECO:0000313" key="3">
    <source>
        <dbReference type="Proteomes" id="UP001501444"/>
    </source>
</evidence>
<feature type="compositionally biased region" description="Polar residues" evidence="1">
    <location>
        <begin position="36"/>
        <end position="51"/>
    </location>
</feature>